<reference evidence="3" key="1">
    <citation type="submission" date="2020-06" db="EMBL/GenBank/DDBJ databases">
        <title>Whole Genome Sequence of Bradyrhizobium sp. Strain 66S1MB.</title>
        <authorList>
            <person name="Bromfield E."/>
            <person name="Cloutier S."/>
        </authorList>
    </citation>
    <scope>NUCLEOTIDE SEQUENCE</scope>
    <source>
        <strain evidence="3">66S1MB</strain>
    </source>
</reference>
<feature type="domain" description="Phage tail collar" evidence="2">
    <location>
        <begin position="87"/>
        <end position="142"/>
    </location>
</feature>
<organism evidence="3">
    <name type="scientific">Bradyrhizobium quebecense</name>
    <dbReference type="NCBI Taxonomy" id="2748629"/>
    <lineage>
        <taxon>Bacteria</taxon>
        <taxon>Pseudomonadati</taxon>
        <taxon>Pseudomonadota</taxon>
        <taxon>Alphaproteobacteria</taxon>
        <taxon>Hyphomicrobiales</taxon>
        <taxon>Nitrobacteraceae</taxon>
        <taxon>Bradyrhizobium</taxon>
    </lineage>
</organism>
<proteinExistence type="predicted"/>
<sequence length="290" mass="29890">MSLETGTYINDLVPTNPVPSDGLGQSDDHLRLIKAALKNTLPNFTSAVLYSTQAQIDVASSYVAALLSVGVTLGNGALRGNGTVPAGMMADFGGAAAPTGWLACDGQAISRTTYVDLFNAIGTTWGAGDGSTTFNVPNLVAYFRRHRDNASLAGAVGTKKNPANLSHTHTGSGTTGTENAVHSHFFSATSGAMSANATHTHGWTQTHRLYGNFQSYTSGGAVGGIQLNNGTDGSVELTSTNTDHTHAVSGTTGTESAFHAHAFSFTTSVGSVDDVEARPYSATVLTCIKT</sequence>
<evidence type="ECO:0000313" key="3">
    <source>
        <dbReference type="EMBL" id="NVL07810.1"/>
    </source>
</evidence>
<dbReference type="RefSeq" id="WP_176531427.1">
    <property type="nucleotide sequence ID" value="NZ_CP088022.1"/>
</dbReference>
<comment type="caution">
    <text evidence="3">The sequence shown here is derived from an EMBL/GenBank/DDBJ whole genome shotgun (WGS) entry which is preliminary data.</text>
</comment>
<dbReference type="EMBL" id="JABWSX010000001">
    <property type="protein sequence ID" value="NVL07810.1"/>
    <property type="molecule type" value="Genomic_DNA"/>
</dbReference>
<protein>
    <submittedName>
        <fullName evidence="3">Tail fiber protein</fullName>
    </submittedName>
</protein>
<dbReference type="InterPro" id="IPR037053">
    <property type="entry name" value="Phage_tail_collar_dom_sf"/>
</dbReference>
<accession>A0A973WRB1</accession>
<evidence type="ECO:0000256" key="1">
    <source>
        <dbReference type="SAM" id="MobiDB-lite"/>
    </source>
</evidence>
<gene>
    <name evidence="3" type="ORF">HU230_19085</name>
</gene>
<dbReference type="Pfam" id="PF07484">
    <property type="entry name" value="Collar"/>
    <property type="match status" value="1"/>
</dbReference>
<dbReference type="SUPFAM" id="SSF88874">
    <property type="entry name" value="Receptor-binding domain of short tail fibre protein gp12"/>
    <property type="match status" value="1"/>
</dbReference>
<dbReference type="AlphaFoldDB" id="A0A973WRB1"/>
<feature type="region of interest" description="Disordered" evidence="1">
    <location>
        <begin position="156"/>
        <end position="176"/>
    </location>
</feature>
<dbReference type="Gene3D" id="3.90.1340.10">
    <property type="entry name" value="Phage tail collar domain"/>
    <property type="match status" value="1"/>
</dbReference>
<name>A0A973WRB1_9BRAD</name>
<dbReference type="InterPro" id="IPR011083">
    <property type="entry name" value="Phage_tail_collar_dom"/>
</dbReference>
<feature type="compositionally biased region" description="Low complexity" evidence="1">
    <location>
        <begin position="166"/>
        <end position="176"/>
    </location>
</feature>
<evidence type="ECO:0000259" key="2">
    <source>
        <dbReference type="Pfam" id="PF07484"/>
    </source>
</evidence>